<keyword evidence="4" id="KW-0812">Transmembrane</keyword>
<dbReference type="Pfam" id="PF02518">
    <property type="entry name" value="HATPase_c"/>
    <property type="match status" value="1"/>
</dbReference>
<dbReference type="InterPro" id="IPR003594">
    <property type="entry name" value="HATPase_dom"/>
</dbReference>
<dbReference type="PANTHER" id="PTHR43065:SF42">
    <property type="entry name" value="TWO-COMPONENT SENSOR PPRA"/>
    <property type="match status" value="1"/>
</dbReference>
<keyword evidence="6" id="KW-0418">Kinase</keyword>
<dbReference type="OrthoDB" id="9806995at2"/>
<dbReference type="InterPro" id="IPR019734">
    <property type="entry name" value="TPR_rpt"/>
</dbReference>
<dbReference type="InterPro" id="IPR003661">
    <property type="entry name" value="HisK_dim/P_dom"/>
</dbReference>
<dbReference type="InterPro" id="IPR011990">
    <property type="entry name" value="TPR-like_helical_dom_sf"/>
</dbReference>
<comment type="caution">
    <text evidence="6">The sequence shown here is derived from an EMBL/GenBank/DDBJ whole genome shotgun (WGS) entry which is preliminary data.</text>
</comment>
<dbReference type="SUPFAM" id="SSF55874">
    <property type="entry name" value="ATPase domain of HSP90 chaperone/DNA topoisomerase II/histidine kinase"/>
    <property type="match status" value="1"/>
</dbReference>
<keyword evidence="6" id="KW-0808">Transferase</keyword>
<dbReference type="CDD" id="cd00082">
    <property type="entry name" value="HisKA"/>
    <property type="match status" value="1"/>
</dbReference>
<dbReference type="InterPro" id="IPR004358">
    <property type="entry name" value="Sig_transdc_His_kin-like_C"/>
</dbReference>
<dbReference type="Gene3D" id="1.10.287.130">
    <property type="match status" value="1"/>
</dbReference>
<accession>A0A328BCV7</accession>
<dbReference type="InterPro" id="IPR036890">
    <property type="entry name" value="HATPase_C_sf"/>
</dbReference>
<evidence type="ECO:0000256" key="2">
    <source>
        <dbReference type="ARBA" id="ARBA00012438"/>
    </source>
</evidence>
<dbReference type="PANTHER" id="PTHR43065">
    <property type="entry name" value="SENSOR HISTIDINE KINASE"/>
    <property type="match status" value="1"/>
</dbReference>
<dbReference type="Proteomes" id="UP000248553">
    <property type="component" value="Unassembled WGS sequence"/>
</dbReference>
<dbReference type="AlphaFoldDB" id="A0A328BCV7"/>
<sequence length="675" mass="74536">MPGGCPLQPCPTCPIVSLSLFCRFLLRGLICVVALLGPTRRTLLAAPRASVLDSLVRRVREPQLPDTARVLLLCRISDQYWVRSTDSAAAYADRALGLARRIGYRHGEGEALNRQGAALRESNLARALELFQTSLRLAQATHDVPLQAQNLRSIGIIYVYLRDRQVGLSYYFQALRLGRQLRDERRQVVDLSNIGLAYDLYNQVDSAQYFQQQAYALARRLHTPTNYILYGLGQVARKQGRPAEALDYYRRSIAESRRLHHLRSLNFAYVGLAALYQQQRPDSSIYYARLGYQAAQTNGFLRGVLNASTLLTQEFARRGPADSALKYQGRMLVMKDTLFGQEKVMRLQSVDYRERQRAQQATAAQQELRARYQRYALLGGLAVLLTLVALLGWHQHQQQRTNAALQASLAELKHTQAQLVQREKMAFLGELTAGVAHELQNPLGFVKQFAAAGTDLLAAINGQQRLTGDGALDREILDGLKDNLLSISQHGQRATAIIRGMLDHARTGQAPRQPTDLNALATEQLNLAYEGLRQQFPDFEAGRHLDLAPPLPPLPVAPQDLGRAVLNLCTNAFYATRQRQLGAAPDYRPAVTVRTRPLPGDGVQVQVQDNGVGMSPAVQAQVFEAFFTTKPAGEGTGLGLALSHDIVTTGHGGTLTLHSEEGVGTTFTITLPGRA</sequence>
<keyword evidence="3" id="KW-0597">Phosphoprotein</keyword>
<dbReference type="SMART" id="SM00028">
    <property type="entry name" value="TPR"/>
    <property type="match status" value="4"/>
</dbReference>
<proteinExistence type="predicted"/>
<dbReference type="EC" id="2.7.13.3" evidence="2"/>
<keyword evidence="4" id="KW-1133">Transmembrane helix</keyword>
<dbReference type="EMBL" id="QHKM01000011">
    <property type="protein sequence ID" value="RAK62898.1"/>
    <property type="molecule type" value="Genomic_DNA"/>
</dbReference>
<feature type="transmembrane region" description="Helical" evidence="4">
    <location>
        <begin position="375"/>
        <end position="393"/>
    </location>
</feature>
<reference evidence="7" key="1">
    <citation type="submission" date="2018-05" db="EMBL/GenBank/DDBJ databases">
        <authorList>
            <person name="Nie L."/>
        </authorList>
    </citation>
    <scope>NUCLEOTIDE SEQUENCE [LARGE SCALE GENOMIC DNA]</scope>
    <source>
        <strain evidence="7">NL</strain>
    </source>
</reference>
<dbReference type="InterPro" id="IPR005467">
    <property type="entry name" value="His_kinase_dom"/>
</dbReference>
<evidence type="ECO:0000259" key="5">
    <source>
        <dbReference type="PROSITE" id="PS50109"/>
    </source>
</evidence>
<dbReference type="InterPro" id="IPR036097">
    <property type="entry name" value="HisK_dim/P_sf"/>
</dbReference>
<evidence type="ECO:0000256" key="3">
    <source>
        <dbReference type="ARBA" id="ARBA00022553"/>
    </source>
</evidence>
<dbReference type="PROSITE" id="PS50109">
    <property type="entry name" value="HIS_KIN"/>
    <property type="match status" value="1"/>
</dbReference>
<dbReference type="SUPFAM" id="SSF47384">
    <property type="entry name" value="Homodimeric domain of signal transducing histidine kinase"/>
    <property type="match status" value="1"/>
</dbReference>
<dbReference type="SUPFAM" id="SSF48452">
    <property type="entry name" value="TPR-like"/>
    <property type="match status" value="2"/>
</dbReference>
<feature type="domain" description="Histidine kinase" evidence="5">
    <location>
        <begin position="434"/>
        <end position="675"/>
    </location>
</feature>
<organism evidence="6 7">
    <name type="scientific">Hymenobacter edaphi</name>
    <dbReference type="NCBI Taxonomy" id="2211146"/>
    <lineage>
        <taxon>Bacteria</taxon>
        <taxon>Pseudomonadati</taxon>
        <taxon>Bacteroidota</taxon>
        <taxon>Cytophagia</taxon>
        <taxon>Cytophagales</taxon>
        <taxon>Hymenobacteraceae</taxon>
        <taxon>Hymenobacter</taxon>
    </lineage>
</organism>
<comment type="catalytic activity">
    <reaction evidence="1">
        <text>ATP + protein L-histidine = ADP + protein N-phospho-L-histidine.</text>
        <dbReference type="EC" id="2.7.13.3"/>
    </reaction>
</comment>
<name>A0A328BCV7_9BACT</name>
<evidence type="ECO:0000256" key="4">
    <source>
        <dbReference type="SAM" id="Phobius"/>
    </source>
</evidence>
<protein>
    <recommendedName>
        <fullName evidence="2">histidine kinase</fullName>
        <ecNumber evidence="2">2.7.13.3</ecNumber>
    </recommendedName>
</protein>
<dbReference type="Gene3D" id="1.25.40.10">
    <property type="entry name" value="Tetratricopeptide repeat domain"/>
    <property type="match status" value="1"/>
</dbReference>
<evidence type="ECO:0000313" key="6">
    <source>
        <dbReference type="EMBL" id="RAK62898.1"/>
    </source>
</evidence>
<dbReference type="SMART" id="SM00388">
    <property type="entry name" value="HisKA"/>
    <property type="match status" value="1"/>
</dbReference>
<dbReference type="Gene3D" id="3.30.565.10">
    <property type="entry name" value="Histidine kinase-like ATPase, C-terminal domain"/>
    <property type="match status" value="1"/>
</dbReference>
<feature type="transmembrane region" description="Helical" evidence="4">
    <location>
        <begin position="15"/>
        <end position="36"/>
    </location>
</feature>
<evidence type="ECO:0000313" key="7">
    <source>
        <dbReference type="Proteomes" id="UP000248553"/>
    </source>
</evidence>
<keyword evidence="7" id="KW-1185">Reference proteome</keyword>
<gene>
    <name evidence="6" type="ORF">DLM85_22120</name>
</gene>
<keyword evidence="4" id="KW-0472">Membrane</keyword>
<evidence type="ECO:0000256" key="1">
    <source>
        <dbReference type="ARBA" id="ARBA00000085"/>
    </source>
</evidence>
<dbReference type="SMART" id="SM00387">
    <property type="entry name" value="HATPase_c"/>
    <property type="match status" value="1"/>
</dbReference>
<dbReference type="PRINTS" id="PR00344">
    <property type="entry name" value="BCTRLSENSOR"/>
</dbReference>
<dbReference type="GO" id="GO:0000155">
    <property type="term" value="F:phosphorelay sensor kinase activity"/>
    <property type="evidence" value="ECO:0007669"/>
    <property type="project" value="InterPro"/>
</dbReference>